<dbReference type="Gene3D" id="3.40.309.10">
    <property type="entry name" value="Aldehyde Dehydrogenase, Chain A, domain 2"/>
    <property type="match status" value="1"/>
</dbReference>
<reference evidence="7" key="1">
    <citation type="submission" date="2018-06" db="EMBL/GenBank/DDBJ databases">
        <authorList>
            <person name="Zhirakovskaya E."/>
        </authorList>
    </citation>
    <scope>NUCLEOTIDE SEQUENCE</scope>
</reference>
<comment type="catalytic activity">
    <reaction evidence="5">
        <text>L-glutamate 5-semialdehyde + NAD(+) + H2O = L-glutamate + NADH + 2 H(+)</text>
        <dbReference type="Rhea" id="RHEA:30235"/>
        <dbReference type="ChEBI" id="CHEBI:15377"/>
        <dbReference type="ChEBI" id="CHEBI:15378"/>
        <dbReference type="ChEBI" id="CHEBI:29985"/>
        <dbReference type="ChEBI" id="CHEBI:57540"/>
        <dbReference type="ChEBI" id="CHEBI:57945"/>
        <dbReference type="ChEBI" id="CHEBI:58066"/>
        <dbReference type="EC" id="1.2.1.88"/>
    </reaction>
</comment>
<dbReference type="Gene3D" id="3.40.605.10">
    <property type="entry name" value="Aldehyde Dehydrogenase, Chain A, domain 1"/>
    <property type="match status" value="1"/>
</dbReference>
<feature type="domain" description="Aldehyde dehydrogenase" evidence="6">
    <location>
        <begin position="7"/>
        <end position="421"/>
    </location>
</feature>
<evidence type="ECO:0000256" key="2">
    <source>
        <dbReference type="ARBA" id="ARBA00012884"/>
    </source>
</evidence>
<dbReference type="GO" id="GO:0010133">
    <property type="term" value="P:L-proline catabolic process to L-glutamate"/>
    <property type="evidence" value="ECO:0007669"/>
    <property type="project" value="TreeGrafter"/>
</dbReference>
<dbReference type="InterPro" id="IPR015590">
    <property type="entry name" value="Aldehyde_DH_dom"/>
</dbReference>
<evidence type="ECO:0000256" key="5">
    <source>
        <dbReference type="ARBA" id="ARBA00048142"/>
    </source>
</evidence>
<dbReference type="InterPro" id="IPR029510">
    <property type="entry name" value="Ald_DH_CS_GLU"/>
</dbReference>
<dbReference type="AlphaFoldDB" id="A0A3B0YGB1"/>
<dbReference type="Pfam" id="PF00171">
    <property type="entry name" value="Aldedh"/>
    <property type="match status" value="1"/>
</dbReference>
<organism evidence="7">
    <name type="scientific">hydrothermal vent metagenome</name>
    <dbReference type="NCBI Taxonomy" id="652676"/>
    <lineage>
        <taxon>unclassified sequences</taxon>
        <taxon>metagenomes</taxon>
        <taxon>ecological metagenomes</taxon>
    </lineage>
</organism>
<dbReference type="InterPro" id="IPR050485">
    <property type="entry name" value="Proline_metab_enzyme"/>
</dbReference>
<evidence type="ECO:0000256" key="4">
    <source>
        <dbReference type="ARBA" id="ARBA00023027"/>
    </source>
</evidence>
<dbReference type="SUPFAM" id="SSF53720">
    <property type="entry name" value="ALDH-like"/>
    <property type="match status" value="1"/>
</dbReference>
<dbReference type="PROSITE" id="PS00687">
    <property type="entry name" value="ALDEHYDE_DEHYDR_GLU"/>
    <property type="match status" value="1"/>
</dbReference>
<evidence type="ECO:0000313" key="7">
    <source>
        <dbReference type="EMBL" id="VAW67396.1"/>
    </source>
</evidence>
<dbReference type="PROSITE" id="PS00070">
    <property type="entry name" value="ALDEHYDE_DEHYDR_CYS"/>
    <property type="match status" value="1"/>
</dbReference>
<evidence type="ECO:0000259" key="6">
    <source>
        <dbReference type="Pfam" id="PF00171"/>
    </source>
</evidence>
<keyword evidence="3 7" id="KW-0560">Oxidoreductase</keyword>
<name>A0A3B0YGB1_9ZZZZ</name>
<evidence type="ECO:0000256" key="3">
    <source>
        <dbReference type="ARBA" id="ARBA00023002"/>
    </source>
</evidence>
<gene>
    <name evidence="7" type="ORF">MNBD_GAMMA10-1444</name>
</gene>
<dbReference type="GO" id="GO:0009898">
    <property type="term" value="C:cytoplasmic side of plasma membrane"/>
    <property type="evidence" value="ECO:0007669"/>
    <property type="project" value="TreeGrafter"/>
</dbReference>
<dbReference type="PANTHER" id="PTHR42862">
    <property type="entry name" value="DELTA-1-PYRROLINE-5-CARBOXYLATE DEHYDROGENASE 1, ISOFORM A-RELATED"/>
    <property type="match status" value="1"/>
</dbReference>
<dbReference type="PANTHER" id="PTHR42862:SF1">
    <property type="entry name" value="DELTA-1-PYRROLINE-5-CARBOXYLATE DEHYDROGENASE 2, ISOFORM A-RELATED"/>
    <property type="match status" value="1"/>
</dbReference>
<dbReference type="InterPro" id="IPR016161">
    <property type="entry name" value="Ald_DH/histidinol_DH"/>
</dbReference>
<sequence length="439" mass="48280">MTKIRAPIKIRADYLRRVAILLTKKRTEFAAWQIFETGKNWTEADADVCEAIDFLNYYAQQAEQLFQGKAVSVSGEINQTGYKPRGVCLIITPWNFPLAILCGMLSSAIVTGNTCILKPSSLTPVIAAKFVQLWQDTELPDGVINYLPGPGKLIGNYLAQKSDIHIISFTGSMQVGTQLLNIAAQIQPEQRHIKTVIAEMGGKNALVIDNDADLDDAISATLFSAFSFQGQKCSAASRVIVVEHVYDKFVDRLLQATQSLNIGDAQHAQNFIGPVIDCEAFQRISKIISQALEQDDSSYYIAEENSATSNIIKPCIFFDVDPLSSLAQEEIFGPVLTVIKARSFTHAIDIANNTRYALTGGVYSRQPSHLQYARDNFYVGNLYLNRKITGALVERQPFGGFGMSGAGSKAGGADYLLQFVDTYCITENTLRRGFAPDVD</sequence>
<comment type="pathway">
    <text evidence="1">Amino-acid degradation; L-proline degradation into L-glutamate; L-glutamate from L-proline: step 2/2.</text>
</comment>
<evidence type="ECO:0000256" key="1">
    <source>
        <dbReference type="ARBA" id="ARBA00004786"/>
    </source>
</evidence>
<dbReference type="InterPro" id="IPR016160">
    <property type="entry name" value="Ald_DH_CS_CYS"/>
</dbReference>
<dbReference type="GO" id="GO:0003842">
    <property type="term" value="F:L-glutamate gamma-semialdehyde dehydrogenase activity"/>
    <property type="evidence" value="ECO:0007669"/>
    <property type="project" value="UniProtKB-EC"/>
</dbReference>
<dbReference type="InterPro" id="IPR016162">
    <property type="entry name" value="Ald_DH_N"/>
</dbReference>
<accession>A0A3B0YGB1</accession>
<dbReference type="EC" id="1.2.1.88" evidence="2"/>
<protein>
    <recommendedName>
        <fullName evidence="2">L-glutamate gamma-semialdehyde dehydrogenase</fullName>
        <ecNumber evidence="2">1.2.1.88</ecNumber>
    </recommendedName>
</protein>
<keyword evidence="4" id="KW-0520">NAD</keyword>
<dbReference type="FunFam" id="3.40.309.10:FF:000005">
    <property type="entry name" value="1-pyrroline-5-carboxylate dehydrogenase 1"/>
    <property type="match status" value="1"/>
</dbReference>
<proteinExistence type="predicted"/>
<dbReference type="InterPro" id="IPR016163">
    <property type="entry name" value="Ald_DH_C"/>
</dbReference>
<dbReference type="EMBL" id="UOFJ01000268">
    <property type="protein sequence ID" value="VAW67396.1"/>
    <property type="molecule type" value="Genomic_DNA"/>
</dbReference>